<organism evidence="1 2">
    <name type="scientific">Candidatus Falkowbacteria bacterium RIFOXYC2_FULL_36_12</name>
    <dbReference type="NCBI Taxonomy" id="1798002"/>
    <lineage>
        <taxon>Bacteria</taxon>
        <taxon>Candidatus Falkowiibacteriota</taxon>
    </lineage>
</organism>
<sequence>MNFEELYPETTCLSADRIQDDKWEILKRVQDDECTVQDDECRVQGDKWVGKLFKKCDLRY</sequence>
<protein>
    <submittedName>
        <fullName evidence="1">Uncharacterized protein</fullName>
    </submittedName>
</protein>
<dbReference type="Proteomes" id="UP000179001">
    <property type="component" value="Unassembled WGS sequence"/>
</dbReference>
<evidence type="ECO:0000313" key="1">
    <source>
        <dbReference type="EMBL" id="OGF32211.1"/>
    </source>
</evidence>
<reference evidence="1 2" key="1">
    <citation type="journal article" date="2016" name="Nat. Commun.">
        <title>Thousands of microbial genomes shed light on interconnected biogeochemical processes in an aquifer system.</title>
        <authorList>
            <person name="Anantharaman K."/>
            <person name="Brown C.T."/>
            <person name="Hug L.A."/>
            <person name="Sharon I."/>
            <person name="Castelle C.J."/>
            <person name="Probst A.J."/>
            <person name="Thomas B.C."/>
            <person name="Singh A."/>
            <person name="Wilkins M.J."/>
            <person name="Karaoz U."/>
            <person name="Brodie E.L."/>
            <person name="Williams K.H."/>
            <person name="Hubbard S.S."/>
            <person name="Banfield J.F."/>
        </authorList>
    </citation>
    <scope>NUCLEOTIDE SEQUENCE [LARGE SCALE GENOMIC DNA]</scope>
</reference>
<gene>
    <name evidence="1" type="ORF">A2478_02710</name>
</gene>
<name>A0A1F5T169_9BACT</name>
<dbReference type="EMBL" id="MFGJ01000006">
    <property type="protein sequence ID" value="OGF32211.1"/>
    <property type="molecule type" value="Genomic_DNA"/>
</dbReference>
<accession>A0A1F5T169</accession>
<proteinExistence type="predicted"/>
<evidence type="ECO:0000313" key="2">
    <source>
        <dbReference type="Proteomes" id="UP000179001"/>
    </source>
</evidence>
<comment type="caution">
    <text evidence="1">The sequence shown here is derived from an EMBL/GenBank/DDBJ whole genome shotgun (WGS) entry which is preliminary data.</text>
</comment>
<dbReference type="STRING" id="1798002.A2478_02710"/>
<dbReference type="AlphaFoldDB" id="A0A1F5T169"/>